<evidence type="ECO:0000313" key="5">
    <source>
        <dbReference type="EMBL" id="SEJ99389.1"/>
    </source>
</evidence>
<dbReference type="GO" id="GO:0003677">
    <property type="term" value="F:DNA binding"/>
    <property type="evidence" value="ECO:0007669"/>
    <property type="project" value="UniProtKB-KW"/>
</dbReference>
<sequence length="298" mass="32157">MTDETEGGRYIVLVIDDAPETLGLVSDALEGNGMTVLVARSGEEGLRLTRRVQPDVILLDAMMPGMDGFETCRRLKTPPNSESAPVIFMTGLTEGEHILAGLRAGGVDYVTKPVVVDELIARITRHVMNARAIQMARAALDYTGQNVIGVLPDGRLSWGTRGALARIGADFAEGRASDRLRGWLDEVARMPVSQARPLVLGALTLTLIGLAEGELMIRLRAAGGQAENQRLAEGFGLTAREAEVLLWLSHGKTNRDIADILSVSARTVNKHLEQVFHKMGVDNRTSAAVMADRVLQAD</sequence>
<keyword evidence="6" id="KW-1185">Reference proteome</keyword>
<dbReference type="Pfam" id="PF00196">
    <property type="entry name" value="GerE"/>
    <property type="match status" value="1"/>
</dbReference>
<dbReference type="InterPro" id="IPR016032">
    <property type="entry name" value="Sig_transdc_resp-reg_C-effctor"/>
</dbReference>
<comment type="caution">
    <text evidence="5">The sequence shown here is derived from an EMBL/GenBank/DDBJ whole genome shotgun (WGS) entry which is preliminary data.</text>
</comment>
<accession>A0A975WD98</accession>
<dbReference type="CDD" id="cd06170">
    <property type="entry name" value="LuxR_C_like"/>
    <property type="match status" value="1"/>
</dbReference>
<keyword evidence="1" id="KW-0238">DNA-binding</keyword>
<dbReference type="InterPro" id="IPR001789">
    <property type="entry name" value="Sig_transdc_resp-reg_receiver"/>
</dbReference>
<proteinExistence type="predicted"/>
<dbReference type="PROSITE" id="PS50110">
    <property type="entry name" value="RESPONSE_REGULATORY"/>
    <property type="match status" value="1"/>
</dbReference>
<evidence type="ECO:0000256" key="2">
    <source>
        <dbReference type="PROSITE-ProRule" id="PRU00169"/>
    </source>
</evidence>
<dbReference type="InterPro" id="IPR011006">
    <property type="entry name" value="CheY-like_superfamily"/>
</dbReference>
<dbReference type="GO" id="GO:0006355">
    <property type="term" value="P:regulation of DNA-templated transcription"/>
    <property type="evidence" value="ECO:0007669"/>
    <property type="project" value="InterPro"/>
</dbReference>
<dbReference type="AlphaFoldDB" id="A0A975WD98"/>
<keyword evidence="2" id="KW-0597">Phosphoprotein</keyword>
<evidence type="ECO:0000256" key="1">
    <source>
        <dbReference type="ARBA" id="ARBA00023125"/>
    </source>
</evidence>
<reference evidence="5 6" key="1">
    <citation type="submission" date="2016-10" db="EMBL/GenBank/DDBJ databases">
        <authorList>
            <person name="Varghese N."/>
            <person name="Submissions S."/>
        </authorList>
    </citation>
    <scope>NUCLEOTIDE SEQUENCE [LARGE SCALE GENOMIC DNA]</scope>
    <source>
        <strain evidence="5 6">FF3</strain>
    </source>
</reference>
<dbReference type="Pfam" id="PF00072">
    <property type="entry name" value="Response_reg"/>
    <property type="match status" value="1"/>
</dbReference>
<dbReference type="PROSITE" id="PS50043">
    <property type="entry name" value="HTH_LUXR_2"/>
    <property type="match status" value="1"/>
</dbReference>
<feature type="domain" description="HTH luxR-type" evidence="3">
    <location>
        <begin position="230"/>
        <end position="295"/>
    </location>
</feature>
<dbReference type="GeneID" id="80820032"/>
<dbReference type="Gene3D" id="1.10.10.10">
    <property type="entry name" value="Winged helix-like DNA-binding domain superfamily/Winged helix DNA-binding domain"/>
    <property type="match status" value="1"/>
</dbReference>
<dbReference type="PANTHER" id="PTHR43214:SF44">
    <property type="entry name" value="TWO-COMPONENT RESPONSE REGULATOR"/>
    <property type="match status" value="1"/>
</dbReference>
<name>A0A975WD98_9RHOB</name>
<evidence type="ECO:0000259" key="4">
    <source>
        <dbReference type="PROSITE" id="PS50110"/>
    </source>
</evidence>
<dbReference type="SMART" id="SM00448">
    <property type="entry name" value="REC"/>
    <property type="match status" value="1"/>
</dbReference>
<dbReference type="PRINTS" id="PR00038">
    <property type="entry name" value="HTHLUXR"/>
</dbReference>
<dbReference type="SUPFAM" id="SSF46894">
    <property type="entry name" value="C-terminal effector domain of the bipartite response regulators"/>
    <property type="match status" value="1"/>
</dbReference>
<protein>
    <submittedName>
        <fullName evidence="5">Two component transcriptional regulator, LuxR family</fullName>
    </submittedName>
</protein>
<dbReference type="PANTHER" id="PTHR43214">
    <property type="entry name" value="TWO-COMPONENT RESPONSE REGULATOR"/>
    <property type="match status" value="1"/>
</dbReference>
<dbReference type="InterPro" id="IPR036388">
    <property type="entry name" value="WH-like_DNA-bd_sf"/>
</dbReference>
<dbReference type="SUPFAM" id="SSF52172">
    <property type="entry name" value="CheY-like"/>
    <property type="match status" value="1"/>
</dbReference>
<evidence type="ECO:0000313" key="6">
    <source>
        <dbReference type="Proteomes" id="UP000182932"/>
    </source>
</evidence>
<dbReference type="RefSeq" id="WP_074838077.1">
    <property type="nucleotide sequence ID" value="NZ_CATLQZ010000021.1"/>
</dbReference>
<dbReference type="Gene3D" id="3.40.50.2300">
    <property type="match status" value="1"/>
</dbReference>
<dbReference type="InterPro" id="IPR039420">
    <property type="entry name" value="WalR-like"/>
</dbReference>
<organism evidence="5 6">
    <name type="scientific">Marinovum algicola</name>
    <dbReference type="NCBI Taxonomy" id="42444"/>
    <lineage>
        <taxon>Bacteria</taxon>
        <taxon>Pseudomonadati</taxon>
        <taxon>Pseudomonadota</taxon>
        <taxon>Alphaproteobacteria</taxon>
        <taxon>Rhodobacterales</taxon>
        <taxon>Roseobacteraceae</taxon>
        <taxon>Marinovum</taxon>
    </lineage>
</organism>
<dbReference type="InterPro" id="IPR000792">
    <property type="entry name" value="Tscrpt_reg_LuxR_C"/>
</dbReference>
<evidence type="ECO:0000259" key="3">
    <source>
        <dbReference type="PROSITE" id="PS50043"/>
    </source>
</evidence>
<gene>
    <name evidence="5" type="ORF">SAMN04487940_1172</name>
</gene>
<feature type="domain" description="Response regulatory" evidence="4">
    <location>
        <begin position="11"/>
        <end position="127"/>
    </location>
</feature>
<dbReference type="EMBL" id="FNYY01000017">
    <property type="protein sequence ID" value="SEJ99389.1"/>
    <property type="molecule type" value="Genomic_DNA"/>
</dbReference>
<feature type="modified residue" description="4-aspartylphosphate" evidence="2">
    <location>
        <position position="60"/>
    </location>
</feature>
<dbReference type="GO" id="GO:0000160">
    <property type="term" value="P:phosphorelay signal transduction system"/>
    <property type="evidence" value="ECO:0007669"/>
    <property type="project" value="InterPro"/>
</dbReference>
<dbReference type="Proteomes" id="UP000182932">
    <property type="component" value="Unassembled WGS sequence"/>
</dbReference>
<dbReference type="SMART" id="SM00421">
    <property type="entry name" value="HTH_LUXR"/>
    <property type="match status" value="1"/>
</dbReference>